<reference evidence="2 3" key="1">
    <citation type="submission" date="2015-08" db="EMBL/GenBank/DDBJ databases">
        <title>Genome sequencing of Penicillium nordicum.</title>
        <authorList>
            <person name="Nguyen H.D."/>
            <person name="Seifert K.A."/>
        </authorList>
    </citation>
    <scope>NUCLEOTIDE SEQUENCE [LARGE SCALE GENOMIC DNA]</scope>
    <source>
        <strain evidence="2 3">DAOMC 185683</strain>
    </source>
</reference>
<feature type="compositionally biased region" description="Basic and acidic residues" evidence="1">
    <location>
        <begin position="1"/>
        <end position="35"/>
    </location>
</feature>
<sequence>MMKKRQESDSKKLDRQQAKHAKVLEVEEQAQKERDLAEDEREAAMNLLSGGAHQHPVGGGGPCHDYMKFCRLFYIPKLHVEGHLNKSRFTYSSSVRIGVVIQAHRNEKIEFQRLCVFITLEFSDYASRGPLVITQIFQGRVHAYIDKHPCLYLSQGPYLGRTIFHRK</sequence>
<evidence type="ECO:0000313" key="3">
    <source>
        <dbReference type="Proteomes" id="UP000037696"/>
    </source>
</evidence>
<dbReference type="AlphaFoldDB" id="A0A0M8NYI8"/>
<evidence type="ECO:0000313" key="2">
    <source>
        <dbReference type="EMBL" id="KOS39897.1"/>
    </source>
</evidence>
<proteinExistence type="predicted"/>
<keyword evidence="3" id="KW-1185">Reference proteome</keyword>
<evidence type="ECO:0000256" key="1">
    <source>
        <dbReference type="SAM" id="MobiDB-lite"/>
    </source>
</evidence>
<organism evidence="2 3">
    <name type="scientific">Penicillium nordicum</name>
    <dbReference type="NCBI Taxonomy" id="229535"/>
    <lineage>
        <taxon>Eukaryota</taxon>
        <taxon>Fungi</taxon>
        <taxon>Dikarya</taxon>
        <taxon>Ascomycota</taxon>
        <taxon>Pezizomycotina</taxon>
        <taxon>Eurotiomycetes</taxon>
        <taxon>Eurotiomycetidae</taxon>
        <taxon>Eurotiales</taxon>
        <taxon>Aspergillaceae</taxon>
        <taxon>Penicillium</taxon>
    </lineage>
</organism>
<dbReference type="Proteomes" id="UP000037696">
    <property type="component" value="Unassembled WGS sequence"/>
</dbReference>
<feature type="region of interest" description="Disordered" evidence="1">
    <location>
        <begin position="1"/>
        <end position="40"/>
    </location>
</feature>
<gene>
    <name evidence="2" type="ORF">ACN38_g9248</name>
</gene>
<comment type="caution">
    <text evidence="2">The sequence shown here is derived from an EMBL/GenBank/DDBJ whole genome shotgun (WGS) entry which is preliminary data.</text>
</comment>
<name>A0A0M8NYI8_9EURO</name>
<accession>A0A0M8NYI8</accession>
<protein>
    <submittedName>
        <fullName evidence="2">Uncharacterized protein</fullName>
    </submittedName>
</protein>
<dbReference type="EMBL" id="LHQQ01000184">
    <property type="protein sequence ID" value="KOS39897.1"/>
    <property type="molecule type" value="Genomic_DNA"/>
</dbReference>